<keyword evidence="4" id="KW-1185">Reference proteome</keyword>
<evidence type="ECO:0000256" key="1">
    <source>
        <dbReference type="ARBA" id="ARBA00023002"/>
    </source>
</evidence>
<dbReference type="NCBIfam" id="TIGR01722">
    <property type="entry name" value="MMSDH"/>
    <property type="match status" value="1"/>
</dbReference>
<keyword evidence="1" id="KW-0560">Oxidoreductase</keyword>
<dbReference type="SUPFAM" id="SSF53720">
    <property type="entry name" value="ALDH-like"/>
    <property type="match status" value="1"/>
</dbReference>
<evidence type="ECO:0000259" key="2">
    <source>
        <dbReference type="Pfam" id="PF00171"/>
    </source>
</evidence>
<dbReference type="CDD" id="cd07085">
    <property type="entry name" value="ALDH_F6_MMSDH"/>
    <property type="match status" value="1"/>
</dbReference>
<dbReference type="Proteomes" id="UP000637074">
    <property type="component" value="Unassembled WGS sequence"/>
</dbReference>
<gene>
    <name evidence="3" type="primary">mmsA1</name>
    <name evidence="3" type="ORF">AM1BK_34360</name>
</gene>
<dbReference type="Gene3D" id="3.40.309.10">
    <property type="entry name" value="Aldehyde Dehydrogenase, Chain A, domain 2"/>
    <property type="match status" value="1"/>
</dbReference>
<dbReference type="PANTHER" id="PTHR43866">
    <property type="entry name" value="MALONATE-SEMIALDEHYDE DEHYDROGENASE"/>
    <property type="match status" value="1"/>
</dbReference>
<dbReference type="Gene3D" id="3.40.605.10">
    <property type="entry name" value="Aldehyde Dehydrogenase, Chain A, domain 1"/>
    <property type="match status" value="1"/>
</dbReference>
<dbReference type="InterPro" id="IPR010061">
    <property type="entry name" value="MeMal-semiAld_DH"/>
</dbReference>
<dbReference type="InterPro" id="IPR015590">
    <property type="entry name" value="Aldehyde_DH_dom"/>
</dbReference>
<feature type="domain" description="Aldehyde dehydrogenase" evidence="2">
    <location>
        <begin position="25"/>
        <end position="487"/>
    </location>
</feature>
<dbReference type="Pfam" id="PF00171">
    <property type="entry name" value="Aldedh"/>
    <property type="match status" value="1"/>
</dbReference>
<dbReference type="InterPro" id="IPR016163">
    <property type="entry name" value="Ald_DH_C"/>
</dbReference>
<proteinExistence type="predicted"/>
<dbReference type="PANTHER" id="PTHR43866:SF4">
    <property type="entry name" value="MALONATE-SEMIALDEHYDE DEHYDROGENASE"/>
    <property type="match status" value="1"/>
</dbReference>
<sequence>MTITNQETATQTLTHFIGGEMIAGKSERFGKVYNPSTGEVTALCPLASREEVNEAVEIAQKAFPAWKNTSVAKRVEVIFNFRNLLVEKTDCLANIIGLENGKTISDAKGEVLRGIEAVDFALNAPHLLKGEYSINVGGKINSYSIKQPLGVVAAISPFNFPVMVPLAMTMMAVACGNAVILKPSERVPNSALFISELWKKAGLPDGIWTVINGDKEAVDTLLANPKVHAISFVGSTRVAEYVYHEGTRHNKRVAAFGGGKNHMVIMPDADLDQAVTAFLGAAYGSASQRCMAISVAMPVGKGTAEAFVEKLKTRVEELKVGAYDDADADFGAVISQESKETVIRYINESLSEGAQLCVDGRHPEINEKEKGYYLGATLLTGVTTEMKIYQDEVFGPARIVVGVNSLDEAIQLINDHEYGNGVTIFTENGAAARRFTEQIEVGMVGVNVPIPIPVGYHNFGGWKNSRFGEGQMFGPDTVRFFTKTKTISERWNDTKDIVNKTEFSFPSNQ</sequence>
<protein>
    <submittedName>
        <fullName evidence="3">Methylmalonate-semialdehyde dehydrogenase (Acylating)</fullName>
    </submittedName>
</protein>
<evidence type="ECO:0000313" key="3">
    <source>
        <dbReference type="EMBL" id="GHH99893.1"/>
    </source>
</evidence>
<dbReference type="EMBL" id="BNDS01000016">
    <property type="protein sequence ID" value="GHH99893.1"/>
    <property type="molecule type" value="Genomic_DNA"/>
</dbReference>
<reference evidence="3 4" key="1">
    <citation type="journal article" date="2022" name="Int. J. Syst. Evol. Microbiol.">
        <title>Neobacillus kokaensis sp. nov., isolated from soil.</title>
        <authorList>
            <person name="Yuki K."/>
            <person name="Matsubara H."/>
            <person name="Yamaguchi S."/>
        </authorList>
    </citation>
    <scope>NUCLEOTIDE SEQUENCE [LARGE SCALE GENOMIC DNA]</scope>
    <source>
        <strain evidence="3 4">LOB 377</strain>
    </source>
</reference>
<organism evidence="3 4">
    <name type="scientific">Neobacillus kokaensis</name>
    <dbReference type="NCBI Taxonomy" id="2759023"/>
    <lineage>
        <taxon>Bacteria</taxon>
        <taxon>Bacillati</taxon>
        <taxon>Bacillota</taxon>
        <taxon>Bacilli</taxon>
        <taxon>Bacillales</taxon>
        <taxon>Bacillaceae</taxon>
        <taxon>Neobacillus</taxon>
    </lineage>
</organism>
<accession>A0ABQ3N4N6</accession>
<name>A0ABQ3N4N6_9BACI</name>
<evidence type="ECO:0000313" key="4">
    <source>
        <dbReference type="Proteomes" id="UP000637074"/>
    </source>
</evidence>
<comment type="caution">
    <text evidence="3">The sequence shown here is derived from an EMBL/GenBank/DDBJ whole genome shotgun (WGS) entry which is preliminary data.</text>
</comment>
<dbReference type="RefSeq" id="WP_191274879.1">
    <property type="nucleotide sequence ID" value="NZ_BNDS01000016.1"/>
</dbReference>
<dbReference type="InterPro" id="IPR016162">
    <property type="entry name" value="Ald_DH_N"/>
</dbReference>
<dbReference type="InterPro" id="IPR016161">
    <property type="entry name" value="Ald_DH/histidinol_DH"/>
</dbReference>